<dbReference type="SUPFAM" id="SSF55729">
    <property type="entry name" value="Acyl-CoA N-acyltransferases (Nat)"/>
    <property type="match status" value="1"/>
</dbReference>
<dbReference type="InterPro" id="IPR016181">
    <property type="entry name" value="Acyl_CoA_acyltransferase"/>
</dbReference>
<feature type="binding site" evidence="4">
    <location>
        <position position="227"/>
    </location>
    <ligand>
        <name>1D-myo-inositol 2-(L-cysteinylamino)-2-deoxy-alpha-D-glucopyranoside</name>
        <dbReference type="ChEBI" id="CHEBI:58887"/>
    </ligand>
</feature>
<evidence type="ECO:0000256" key="4">
    <source>
        <dbReference type="HAMAP-Rule" id="MF_01698"/>
    </source>
</evidence>
<comment type="subunit">
    <text evidence="4">Monomer.</text>
</comment>
<dbReference type="InterPro" id="IPR050832">
    <property type="entry name" value="Bact_Acetyltransf"/>
</dbReference>
<feature type="binding site" evidence="4">
    <location>
        <begin position="231"/>
        <end position="233"/>
    </location>
    <ligand>
        <name>acetyl-CoA</name>
        <dbReference type="ChEBI" id="CHEBI:57288"/>
        <label>2</label>
    </ligand>
</feature>
<dbReference type="GO" id="GO:0035447">
    <property type="term" value="F:mycothiol synthase activity"/>
    <property type="evidence" value="ECO:0007669"/>
    <property type="project" value="UniProtKB-UniRule"/>
</dbReference>
<evidence type="ECO:0000313" key="7">
    <source>
        <dbReference type="EMBL" id="RUQ85488.1"/>
    </source>
</evidence>
<dbReference type="Proteomes" id="UP000268291">
    <property type="component" value="Unassembled WGS sequence"/>
</dbReference>
<dbReference type="EC" id="2.3.1.189" evidence="4"/>
<name>A0A2P8GRM1_9MICO</name>
<feature type="binding site" evidence="4">
    <location>
        <position position="38"/>
    </location>
    <ligand>
        <name>1D-myo-inositol 2-(L-cysteinylamino)-2-deoxy-alpha-D-glucopyranoside</name>
        <dbReference type="ChEBI" id="CHEBI:58887"/>
    </ligand>
</feature>
<organism evidence="6 8">
    <name type="scientific">Labedella gwakjiensis</name>
    <dbReference type="NCBI Taxonomy" id="390269"/>
    <lineage>
        <taxon>Bacteria</taxon>
        <taxon>Bacillati</taxon>
        <taxon>Actinomycetota</taxon>
        <taxon>Actinomycetes</taxon>
        <taxon>Micrococcales</taxon>
        <taxon>Microbacteriaceae</taxon>
        <taxon>Labedella</taxon>
    </lineage>
</organism>
<feature type="binding site" evidence="4">
    <location>
        <position position="180"/>
    </location>
    <ligand>
        <name>1D-myo-inositol 2-(L-cysteinylamino)-2-deoxy-alpha-D-glucopyranoside</name>
        <dbReference type="ChEBI" id="CHEBI:58887"/>
    </ligand>
</feature>
<evidence type="ECO:0000256" key="3">
    <source>
        <dbReference type="ARBA" id="ARBA00023315"/>
    </source>
</evidence>
<feature type="binding site" evidence="4">
    <location>
        <position position="220"/>
    </location>
    <ligand>
        <name>1D-myo-inositol 2-(L-cysteinylamino)-2-deoxy-alpha-D-glucopyranoside</name>
        <dbReference type="ChEBI" id="CHEBI:58887"/>
    </ligand>
</feature>
<feature type="binding site" evidence="4">
    <location>
        <position position="265"/>
    </location>
    <ligand>
        <name>1D-myo-inositol 2-(L-cysteinylamino)-2-deoxy-alpha-D-glucopyranoside</name>
        <dbReference type="ChEBI" id="CHEBI:58887"/>
    </ligand>
</feature>
<reference evidence="6 8" key="1">
    <citation type="submission" date="2018-03" db="EMBL/GenBank/DDBJ databases">
        <title>Genomic Encyclopedia of Archaeal and Bacterial Type Strains, Phase II (KMG-II): from individual species to whole genera.</title>
        <authorList>
            <person name="Goeker M."/>
        </authorList>
    </citation>
    <scope>NUCLEOTIDE SEQUENCE [LARGE SCALE GENOMIC DNA]</scope>
    <source>
        <strain evidence="6 8">DSM 21548</strain>
    </source>
</reference>
<keyword evidence="1 4" id="KW-0808">Transferase</keyword>
<evidence type="ECO:0000256" key="1">
    <source>
        <dbReference type="ARBA" id="ARBA00022679"/>
    </source>
</evidence>
<feature type="binding site" evidence="4">
    <location>
        <begin position="238"/>
        <end position="244"/>
    </location>
    <ligand>
        <name>acetyl-CoA</name>
        <dbReference type="ChEBI" id="CHEBI:57288"/>
        <label>2</label>
    </ligand>
</feature>
<dbReference type="PIRSF" id="PIRSF021524">
    <property type="entry name" value="MSH_acetyltransferase"/>
    <property type="match status" value="1"/>
</dbReference>
<dbReference type="OrthoDB" id="3208058at2"/>
<keyword evidence="9" id="KW-1185">Reference proteome</keyword>
<comment type="caution">
    <text evidence="4">Lacks conserved residue(s) required for the propagation of feature annotation.</text>
</comment>
<evidence type="ECO:0000313" key="8">
    <source>
        <dbReference type="Proteomes" id="UP000241203"/>
    </source>
</evidence>
<protein>
    <recommendedName>
        <fullName evidence="4">Mycothiol acetyltransferase</fullName>
        <shortName evidence="4">MSH acetyltransferase</shortName>
        <ecNumber evidence="4">2.3.1.189</ecNumber>
    </recommendedName>
    <alternativeName>
        <fullName evidence="4">Mycothiol synthase</fullName>
    </alternativeName>
</protein>
<evidence type="ECO:0000313" key="6">
    <source>
        <dbReference type="EMBL" id="PSL36607.1"/>
    </source>
</evidence>
<dbReference type="InterPro" id="IPR017813">
    <property type="entry name" value="Mycothiol_AcTrfase"/>
</dbReference>
<dbReference type="EMBL" id="RZGY01000001">
    <property type="protein sequence ID" value="RUQ85488.1"/>
    <property type="molecule type" value="Genomic_DNA"/>
</dbReference>
<dbReference type="Proteomes" id="UP000241203">
    <property type="component" value="Unassembled WGS sequence"/>
</dbReference>
<dbReference type="AlphaFoldDB" id="A0A2P8GRM1"/>
<proteinExistence type="inferred from homology"/>
<dbReference type="Gene3D" id="3.40.630.30">
    <property type="match status" value="1"/>
</dbReference>
<evidence type="ECO:0000313" key="9">
    <source>
        <dbReference type="Proteomes" id="UP000268291"/>
    </source>
</evidence>
<dbReference type="NCBIfam" id="TIGR03448">
    <property type="entry name" value="mycothiol_MshD"/>
    <property type="match status" value="1"/>
</dbReference>
<dbReference type="PROSITE" id="PS51186">
    <property type="entry name" value="GNAT"/>
    <property type="match status" value="1"/>
</dbReference>
<dbReference type="Pfam" id="PF00583">
    <property type="entry name" value="Acetyltransf_1"/>
    <property type="match status" value="1"/>
</dbReference>
<keyword evidence="2 4" id="KW-0677">Repeat</keyword>
<evidence type="ECO:0000259" key="5">
    <source>
        <dbReference type="PROSITE" id="PS51186"/>
    </source>
</evidence>
<dbReference type="EMBL" id="PYAU01000001">
    <property type="protein sequence ID" value="PSL36607.1"/>
    <property type="molecule type" value="Genomic_DNA"/>
</dbReference>
<gene>
    <name evidence="4 7" type="primary">mshD</name>
    <name evidence="6" type="ORF">CLV49_0203</name>
    <name evidence="7" type="ORF">ELQ93_00060</name>
</gene>
<dbReference type="HAMAP" id="MF_01698">
    <property type="entry name" value="MshD"/>
    <property type="match status" value="1"/>
</dbReference>
<dbReference type="RefSeq" id="WP_106561861.1">
    <property type="nucleotide sequence ID" value="NZ_PYAU01000001.1"/>
</dbReference>
<evidence type="ECO:0000256" key="2">
    <source>
        <dbReference type="ARBA" id="ARBA00022737"/>
    </source>
</evidence>
<feature type="domain" description="N-acetyltransferase" evidence="5">
    <location>
        <begin position="153"/>
        <end position="301"/>
    </location>
</feature>
<dbReference type="GO" id="GO:0010125">
    <property type="term" value="P:mycothiol biosynthetic process"/>
    <property type="evidence" value="ECO:0007669"/>
    <property type="project" value="UniProtKB-UniRule"/>
</dbReference>
<comment type="similarity">
    <text evidence="4">Belongs to the acetyltransferase family. MshD subfamily.</text>
</comment>
<sequence length="301" mass="32164">MRRLRLRVRDLNEPDVNESVATLVRRALAVDGQPPFNDQAKLDARAGSRTLITAVVPSDDDDSETMIGAAILGQGELEFTIDPEWRSYGYGDAALGGLVGSAPPALSAWAHGDHPAAASLAARHGFDRVRTLLQLRMPLASRTPASAPTGQGVAISPFVPGRDEAEWVALNALAFADHPEQGKITVDDVLAREAEGWFSADDFLLARDATGRLVGSIWLKVEDGIGEVYAIGVHPDSTGAGLGRTLMNAGLERLAQTGVETAALYVEADNERATGLYRSLGFGDHTTDVQYRRRTPGSTPR</sequence>
<comment type="function">
    <text evidence="4">Catalyzes the transfer of acetyl from acetyl-CoA to desacetylmycothiol (Cys-GlcN-Ins) to form mycothiol.</text>
</comment>
<reference evidence="7 9" key="2">
    <citation type="submission" date="2018-12" db="EMBL/GenBank/DDBJ databases">
        <authorList>
            <person name="hu s."/>
            <person name="Xu Y."/>
            <person name="Xu B."/>
            <person name="Li F."/>
        </authorList>
    </citation>
    <scope>NUCLEOTIDE SEQUENCE [LARGE SCALE GENOMIC DNA]</scope>
    <source>
        <strain evidence="7 9">KSW2-17</strain>
    </source>
</reference>
<accession>A0A2P8GRM1</accession>
<comment type="caution">
    <text evidence="6">The sequence shown here is derived from an EMBL/GenBank/DDBJ whole genome shotgun (WGS) entry which is preliminary data.</text>
</comment>
<dbReference type="PANTHER" id="PTHR43877">
    <property type="entry name" value="AMINOALKYLPHOSPHONATE N-ACETYLTRANSFERASE-RELATED-RELATED"/>
    <property type="match status" value="1"/>
</dbReference>
<dbReference type="CDD" id="cd04301">
    <property type="entry name" value="NAT_SF"/>
    <property type="match status" value="1"/>
</dbReference>
<comment type="catalytic activity">
    <reaction evidence="4">
        <text>1D-myo-inositol 2-(L-cysteinylamino)-2-deoxy-alpha-D-glucopyranoside + acetyl-CoA = mycothiol + CoA + H(+)</text>
        <dbReference type="Rhea" id="RHEA:26172"/>
        <dbReference type="ChEBI" id="CHEBI:15378"/>
        <dbReference type="ChEBI" id="CHEBI:16768"/>
        <dbReference type="ChEBI" id="CHEBI:57287"/>
        <dbReference type="ChEBI" id="CHEBI:57288"/>
        <dbReference type="ChEBI" id="CHEBI:58887"/>
        <dbReference type="EC" id="2.3.1.189"/>
    </reaction>
</comment>
<keyword evidence="3 4" id="KW-0012">Acyltransferase</keyword>
<dbReference type="InterPro" id="IPR000182">
    <property type="entry name" value="GNAT_dom"/>
</dbReference>